<evidence type="ECO:0008006" key="3">
    <source>
        <dbReference type="Google" id="ProtNLM"/>
    </source>
</evidence>
<evidence type="ECO:0000313" key="1">
    <source>
        <dbReference type="EMBL" id="GGI24056.1"/>
    </source>
</evidence>
<evidence type="ECO:0000313" key="2">
    <source>
        <dbReference type="Proteomes" id="UP000645390"/>
    </source>
</evidence>
<accession>A0ABQ2BEF0</accession>
<name>A0ABQ2BEF0_9SPHI</name>
<protein>
    <recommendedName>
        <fullName evidence="3">Outer membrane protein beta-barrel domain-containing protein</fullName>
    </recommendedName>
</protein>
<dbReference type="Proteomes" id="UP000645390">
    <property type="component" value="Unassembled WGS sequence"/>
</dbReference>
<proteinExistence type="predicted"/>
<keyword evidence="2" id="KW-1185">Reference proteome</keyword>
<reference evidence="2" key="1">
    <citation type="journal article" date="2019" name="Int. J. Syst. Evol. Microbiol.">
        <title>The Global Catalogue of Microorganisms (GCM) 10K type strain sequencing project: providing services to taxonomists for standard genome sequencing and annotation.</title>
        <authorList>
            <consortium name="The Broad Institute Genomics Platform"/>
            <consortium name="The Broad Institute Genome Sequencing Center for Infectious Disease"/>
            <person name="Wu L."/>
            <person name="Ma J."/>
        </authorList>
    </citation>
    <scope>NUCLEOTIDE SEQUENCE [LARGE SCALE GENOMIC DNA]</scope>
    <source>
        <strain evidence="2">CCM 8939</strain>
    </source>
</reference>
<organism evidence="1 2">
    <name type="scientific">Pedobacter mendelii</name>
    <dbReference type="NCBI Taxonomy" id="1908240"/>
    <lineage>
        <taxon>Bacteria</taxon>
        <taxon>Pseudomonadati</taxon>
        <taxon>Bacteroidota</taxon>
        <taxon>Sphingobacteriia</taxon>
        <taxon>Sphingobacteriales</taxon>
        <taxon>Sphingobacteriaceae</taxon>
        <taxon>Pedobacter</taxon>
    </lineage>
</organism>
<dbReference type="EMBL" id="BMDJ01000002">
    <property type="protein sequence ID" value="GGI24056.1"/>
    <property type="molecule type" value="Genomic_DNA"/>
</dbReference>
<comment type="caution">
    <text evidence="1">The sequence shown here is derived from an EMBL/GenBank/DDBJ whole genome shotgun (WGS) entry which is preliminary data.</text>
</comment>
<sequence length="88" mass="9876">MKVGSKAGVSLPVMSSSSDAQVYYSPPEYDFKTNTSFYLGSTVDFSRFSNIFYPGWLNINWERWEGGFSDSKLTNQVFSVGVGFALYN</sequence>
<gene>
    <name evidence="1" type="ORF">GCM10008119_10750</name>
</gene>
<dbReference type="RefSeq" id="WP_188412230.1">
    <property type="nucleotide sequence ID" value="NZ_BMDJ01000002.1"/>
</dbReference>